<dbReference type="PROSITE" id="PS50977">
    <property type="entry name" value="HTH_TETR_2"/>
    <property type="match status" value="1"/>
</dbReference>
<gene>
    <name evidence="6" type="ORF">Psi02_54670</name>
</gene>
<dbReference type="PANTHER" id="PTHR30055:SF234">
    <property type="entry name" value="HTH-TYPE TRANSCRIPTIONAL REGULATOR BETI"/>
    <property type="match status" value="1"/>
</dbReference>
<dbReference type="Pfam" id="PF21597">
    <property type="entry name" value="TetR_C_43"/>
    <property type="match status" value="1"/>
</dbReference>
<evidence type="ECO:0000256" key="1">
    <source>
        <dbReference type="ARBA" id="ARBA00023015"/>
    </source>
</evidence>
<dbReference type="Proteomes" id="UP000644610">
    <property type="component" value="Unassembled WGS sequence"/>
</dbReference>
<dbReference type="PANTHER" id="PTHR30055">
    <property type="entry name" value="HTH-TYPE TRANSCRIPTIONAL REGULATOR RUTR"/>
    <property type="match status" value="1"/>
</dbReference>
<dbReference type="AlphaFoldDB" id="A0A8J3UPN0"/>
<evidence type="ECO:0000256" key="2">
    <source>
        <dbReference type="ARBA" id="ARBA00023125"/>
    </source>
</evidence>
<sequence length="197" mass="21173">MTSRNEAVPQTPLRADARRNVEALIEGARTVFARDGVDAHVKDIALEAGVGVATLYRHFPKRTDLVLAVLQHDVDECVETAQELAAAHTPMDALTLWLDRYCAFVLTKHGLAAALQSGEATFAGLGAQLLEQLEPTLDELLQGARVAGAMEGGASAMDLLRAVAHLCTPGPSHIDYTRRMITLLLTGLRQDPATQRG</sequence>
<dbReference type="RefSeq" id="WP_203978480.1">
    <property type="nucleotide sequence ID" value="NZ_BAAAKY010000051.1"/>
</dbReference>
<organism evidence="6 7">
    <name type="scientific">Planotetraspora silvatica</name>
    <dbReference type="NCBI Taxonomy" id="234614"/>
    <lineage>
        <taxon>Bacteria</taxon>
        <taxon>Bacillati</taxon>
        <taxon>Actinomycetota</taxon>
        <taxon>Actinomycetes</taxon>
        <taxon>Streptosporangiales</taxon>
        <taxon>Streptosporangiaceae</taxon>
        <taxon>Planotetraspora</taxon>
    </lineage>
</organism>
<dbReference type="InterPro" id="IPR050109">
    <property type="entry name" value="HTH-type_TetR-like_transc_reg"/>
</dbReference>
<dbReference type="Gene3D" id="1.10.357.10">
    <property type="entry name" value="Tetracycline Repressor, domain 2"/>
    <property type="match status" value="1"/>
</dbReference>
<dbReference type="Pfam" id="PF00440">
    <property type="entry name" value="TetR_N"/>
    <property type="match status" value="1"/>
</dbReference>
<dbReference type="InterPro" id="IPR036271">
    <property type="entry name" value="Tet_transcr_reg_TetR-rel_C_sf"/>
</dbReference>
<evidence type="ECO:0000259" key="5">
    <source>
        <dbReference type="PROSITE" id="PS50977"/>
    </source>
</evidence>
<feature type="DNA-binding region" description="H-T-H motif" evidence="4">
    <location>
        <begin position="40"/>
        <end position="59"/>
    </location>
</feature>
<keyword evidence="7" id="KW-1185">Reference proteome</keyword>
<proteinExistence type="predicted"/>
<evidence type="ECO:0000313" key="7">
    <source>
        <dbReference type="Proteomes" id="UP000644610"/>
    </source>
</evidence>
<dbReference type="EMBL" id="BOOQ01000038">
    <property type="protein sequence ID" value="GII49043.1"/>
    <property type="molecule type" value="Genomic_DNA"/>
</dbReference>
<reference evidence="6" key="1">
    <citation type="submission" date="2021-01" db="EMBL/GenBank/DDBJ databases">
        <title>Whole genome shotgun sequence of Planotetraspora silvatica NBRC 100141.</title>
        <authorList>
            <person name="Komaki H."/>
            <person name="Tamura T."/>
        </authorList>
    </citation>
    <scope>NUCLEOTIDE SEQUENCE</scope>
    <source>
        <strain evidence="6">NBRC 100141</strain>
    </source>
</reference>
<dbReference type="SUPFAM" id="SSF46689">
    <property type="entry name" value="Homeodomain-like"/>
    <property type="match status" value="1"/>
</dbReference>
<protein>
    <submittedName>
        <fullName evidence="6">TetR family transcriptional regulator</fullName>
    </submittedName>
</protein>
<dbReference type="SUPFAM" id="SSF48498">
    <property type="entry name" value="Tetracyclin repressor-like, C-terminal domain"/>
    <property type="match status" value="1"/>
</dbReference>
<dbReference type="GO" id="GO:0003700">
    <property type="term" value="F:DNA-binding transcription factor activity"/>
    <property type="evidence" value="ECO:0007669"/>
    <property type="project" value="TreeGrafter"/>
</dbReference>
<evidence type="ECO:0000313" key="6">
    <source>
        <dbReference type="EMBL" id="GII49043.1"/>
    </source>
</evidence>
<accession>A0A8J3UPN0</accession>
<dbReference type="PRINTS" id="PR00455">
    <property type="entry name" value="HTHTETR"/>
</dbReference>
<name>A0A8J3UPN0_9ACTN</name>
<dbReference type="InterPro" id="IPR049445">
    <property type="entry name" value="TetR_SbtR-like_C"/>
</dbReference>
<evidence type="ECO:0000256" key="4">
    <source>
        <dbReference type="PROSITE-ProRule" id="PRU00335"/>
    </source>
</evidence>
<dbReference type="InterPro" id="IPR009057">
    <property type="entry name" value="Homeodomain-like_sf"/>
</dbReference>
<keyword evidence="2 4" id="KW-0238">DNA-binding</keyword>
<comment type="caution">
    <text evidence="6">The sequence shown here is derived from an EMBL/GenBank/DDBJ whole genome shotgun (WGS) entry which is preliminary data.</text>
</comment>
<keyword evidence="3" id="KW-0804">Transcription</keyword>
<dbReference type="GO" id="GO:0000976">
    <property type="term" value="F:transcription cis-regulatory region binding"/>
    <property type="evidence" value="ECO:0007669"/>
    <property type="project" value="TreeGrafter"/>
</dbReference>
<dbReference type="InterPro" id="IPR001647">
    <property type="entry name" value="HTH_TetR"/>
</dbReference>
<evidence type="ECO:0000256" key="3">
    <source>
        <dbReference type="ARBA" id="ARBA00023163"/>
    </source>
</evidence>
<keyword evidence="1" id="KW-0805">Transcription regulation</keyword>
<feature type="domain" description="HTH tetR-type" evidence="5">
    <location>
        <begin position="18"/>
        <end position="77"/>
    </location>
</feature>